<keyword evidence="3" id="KW-1185">Reference proteome</keyword>
<dbReference type="OrthoDB" id="9792148at2"/>
<dbReference type="Pfam" id="PF13556">
    <property type="entry name" value="HTH_30"/>
    <property type="match status" value="1"/>
</dbReference>
<dbReference type="PANTHER" id="PTHR33744:SF15">
    <property type="entry name" value="CARBOHYDRATE DIACID REGULATOR"/>
    <property type="match status" value="1"/>
</dbReference>
<dbReference type="Proteomes" id="UP000318102">
    <property type="component" value="Unassembled WGS sequence"/>
</dbReference>
<name>A0A559IL72_9BACL</name>
<sequence length="373" mass="43192">MEKPSLQLHIERILGRTLELVAVPTSLWREWTQSSVAGIDSMSPSGVVMHQSDDAWYLLWKQGTEQSTLMKLESSSLSSQEQQWIELVLMLEHGEQLEQNILTASEEQEAQRVGSWILSSIHERDWKVEIPEHIPWNKQLLGMITPFLLVTEHIHREGPRYQLLKKLVDSYFDGHTFLIPLSEQEWLILVPLALTTADLEDDVDNGESQEELLTSYCLGLHELLTAEWIGESHMTVDYSFIGQKGIPATVAHMRETIFLGRTFHLTEHIHLPWELHIEHLAYSIPDHVRAEYLKRIVKKTEVFHDAETLATLEMYFQQNCSVSETAKRLYIHRNTLLYRLDKIKQETGLDIRSFSDALLIKLVLLLYKVAHSQ</sequence>
<proteinExistence type="predicted"/>
<comment type="caution">
    <text evidence="2">The sequence shown here is derived from an EMBL/GenBank/DDBJ whole genome shotgun (WGS) entry which is preliminary data.</text>
</comment>
<dbReference type="InterPro" id="IPR009057">
    <property type="entry name" value="Homeodomain-like_sf"/>
</dbReference>
<accession>A0A559IL72</accession>
<dbReference type="SUPFAM" id="SSF46689">
    <property type="entry name" value="Homeodomain-like"/>
    <property type="match status" value="1"/>
</dbReference>
<dbReference type="InterPro" id="IPR051448">
    <property type="entry name" value="CdaR-like_regulators"/>
</dbReference>
<evidence type="ECO:0000313" key="2">
    <source>
        <dbReference type="EMBL" id="TVX88402.1"/>
    </source>
</evidence>
<dbReference type="Gene3D" id="1.10.10.2840">
    <property type="entry name" value="PucR C-terminal helix-turn-helix domain"/>
    <property type="match status" value="1"/>
</dbReference>
<evidence type="ECO:0000259" key="1">
    <source>
        <dbReference type="Pfam" id="PF13556"/>
    </source>
</evidence>
<dbReference type="EMBL" id="VNJK01000003">
    <property type="protein sequence ID" value="TVX88402.1"/>
    <property type="molecule type" value="Genomic_DNA"/>
</dbReference>
<protein>
    <submittedName>
        <fullName evidence="2">PucR family transcriptional regulator</fullName>
    </submittedName>
</protein>
<dbReference type="AlphaFoldDB" id="A0A559IL72"/>
<evidence type="ECO:0000313" key="3">
    <source>
        <dbReference type="Proteomes" id="UP000318102"/>
    </source>
</evidence>
<dbReference type="PANTHER" id="PTHR33744">
    <property type="entry name" value="CARBOHYDRATE DIACID REGULATOR"/>
    <property type="match status" value="1"/>
</dbReference>
<reference evidence="2 3" key="1">
    <citation type="submission" date="2019-07" db="EMBL/GenBank/DDBJ databases">
        <authorList>
            <person name="Kim J."/>
        </authorList>
    </citation>
    <scope>NUCLEOTIDE SEQUENCE [LARGE SCALE GENOMIC DNA]</scope>
    <source>
        <strain evidence="2 3">N4</strain>
    </source>
</reference>
<dbReference type="InterPro" id="IPR042070">
    <property type="entry name" value="PucR_C-HTH_sf"/>
</dbReference>
<dbReference type="InterPro" id="IPR025736">
    <property type="entry name" value="PucR_C-HTH_dom"/>
</dbReference>
<organism evidence="2 3">
    <name type="scientific">Paenibacillus agilis</name>
    <dbReference type="NCBI Taxonomy" id="3020863"/>
    <lineage>
        <taxon>Bacteria</taxon>
        <taxon>Bacillati</taxon>
        <taxon>Bacillota</taxon>
        <taxon>Bacilli</taxon>
        <taxon>Bacillales</taxon>
        <taxon>Paenibacillaceae</taxon>
        <taxon>Paenibacillus</taxon>
    </lineage>
</organism>
<feature type="domain" description="PucR C-terminal helix-turn-helix" evidence="1">
    <location>
        <begin position="309"/>
        <end position="365"/>
    </location>
</feature>
<gene>
    <name evidence="2" type="ORF">FPZ44_19030</name>
</gene>